<dbReference type="Gene3D" id="1.10.510.10">
    <property type="entry name" value="Transferase(Phosphotransferase) domain 1"/>
    <property type="match status" value="1"/>
</dbReference>
<dbReference type="GO" id="GO:0051707">
    <property type="term" value="P:response to other organism"/>
    <property type="evidence" value="ECO:0007669"/>
    <property type="project" value="UniProtKB-ARBA"/>
</dbReference>
<evidence type="ECO:0000256" key="3">
    <source>
        <dbReference type="ARBA" id="ARBA00022527"/>
    </source>
</evidence>
<evidence type="ECO:0000256" key="13">
    <source>
        <dbReference type="ARBA" id="ARBA00023157"/>
    </source>
</evidence>
<dbReference type="Gene3D" id="2.90.10.10">
    <property type="entry name" value="Bulb-type lectin domain"/>
    <property type="match status" value="1"/>
</dbReference>
<sequence length="889" mass="99217">MVKMQLFFSEFLEIVAVTALIVLVQSSSPGDTMIQNSSLMNDQTLTSTGELFQLGFFRLDNSSANGYVGIWYYSLKPQEGTVVWIANRNKSVNTSMASFNLTSEGNLVLFEEDRIVWSTGTRSTRLNSARLQLLDSGNLVLNDSNSIIWQSFEHSNDSNTQLPGMKLGFFKRTKTSRRQVSWKNSTDPSPGDYIQMIRALPIPDLVTLNGSAKYHRGGLWNEYTTIILPSTASSARPVFVFNENETYITVNYTASPTPVMLRSVLCANGVVQNWIVDKGGKGEWKIMWSVPEDECDEYNLCGRNSVCTWNYYSFNCNCLDGFIKIVENGSEAGCQREKPLNCSSNNQFSKVQNVKVPDTENATARGNMSLDDCKNLCLNNYSCVAYAVISGFYGCITWPSDLLDLRTFVQGGDDLYIRLAEPSTKKHAWAAIVIPLLIGFFLLCCVGVLVWRKRNRASTGLLLQLPSVKEGDSMTRDDVSESRLVSIDSKDSPLHNTDNGVGMINTLGLLPSYDLGTIKTATNNFSDGNKLGEGGFGVVYMGQLEDGKKIAVKKLSRNSSQGPNEFQNELSLIAKLQHRNLVRLLGCCIEDTERIIILEYMENRSLDTFIYDKTKSSLLNWQKRLEIIIGIARGLLYLHQDSILRVIHRDLKPSNILLDKDMIPKISDFGIARIFEGDRALEDGTTRPIGTLLINFGRKTSSLAHRLLHKAPVHHELVPIDTRRARNSEEPYLHEEEKARGDVDRDELTMTSAGKKEDAPEASEEVEVLRRVTIALAIEPSVAAIEESLIEAAEVVSGHERGGCLSDGLDTEKLREGEAEEDLVEELEGERRHRPMIAIRIAMDNFSEIKKLRQGGFGLVYKGTLENGKHVAVKRFSRSSGQGLDELKN</sequence>
<evidence type="ECO:0000256" key="10">
    <source>
        <dbReference type="ARBA" id="ARBA00022840"/>
    </source>
</evidence>
<accession>A0A8J5LAD1</accession>
<dbReference type="InterPro" id="IPR000858">
    <property type="entry name" value="S_locus_glycoprot_dom"/>
</dbReference>
<evidence type="ECO:0000256" key="17">
    <source>
        <dbReference type="ARBA" id="ARBA00048679"/>
    </source>
</evidence>
<evidence type="ECO:0000256" key="9">
    <source>
        <dbReference type="ARBA" id="ARBA00022777"/>
    </source>
</evidence>
<keyword evidence="6 21" id="KW-0732">Signal</keyword>
<keyword evidence="14" id="KW-0675">Receptor</keyword>
<keyword evidence="11 20" id="KW-1133">Transmembrane helix</keyword>
<feature type="chain" id="PRO_5035312056" description="non-specific serine/threonine protein kinase" evidence="21">
    <location>
        <begin position="27"/>
        <end position="889"/>
    </location>
</feature>
<dbReference type="CDD" id="cd00028">
    <property type="entry name" value="B_lectin"/>
    <property type="match status" value="1"/>
</dbReference>
<feature type="binding site" evidence="18">
    <location>
        <position position="554"/>
    </location>
    <ligand>
        <name>ATP</name>
        <dbReference type="ChEBI" id="CHEBI:30616"/>
    </ligand>
</feature>
<dbReference type="SMART" id="SM00473">
    <property type="entry name" value="PAN_AP"/>
    <property type="match status" value="1"/>
</dbReference>
<evidence type="ECO:0000256" key="5">
    <source>
        <dbReference type="ARBA" id="ARBA00022692"/>
    </source>
</evidence>
<dbReference type="Pfam" id="PF00954">
    <property type="entry name" value="S_locus_glycop"/>
    <property type="match status" value="1"/>
</dbReference>
<comment type="catalytic activity">
    <reaction evidence="17">
        <text>L-seryl-[protein] + ATP = O-phospho-L-seryl-[protein] + ADP + H(+)</text>
        <dbReference type="Rhea" id="RHEA:17989"/>
        <dbReference type="Rhea" id="RHEA-COMP:9863"/>
        <dbReference type="Rhea" id="RHEA-COMP:11604"/>
        <dbReference type="ChEBI" id="CHEBI:15378"/>
        <dbReference type="ChEBI" id="CHEBI:29999"/>
        <dbReference type="ChEBI" id="CHEBI:30616"/>
        <dbReference type="ChEBI" id="CHEBI:83421"/>
        <dbReference type="ChEBI" id="CHEBI:456216"/>
        <dbReference type="EC" id="2.7.11.1"/>
    </reaction>
</comment>
<dbReference type="Gene3D" id="3.30.200.20">
    <property type="entry name" value="Phosphorylase Kinase, domain 1"/>
    <property type="match status" value="2"/>
</dbReference>
<keyword evidence="10 18" id="KW-0067">ATP-binding</keyword>
<dbReference type="CDD" id="cd00053">
    <property type="entry name" value="EGF"/>
    <property type="match status" value="1"/>
</dbReference>
<dbReference type="EMBL" id="JACMSC010000008">
    <property type="protein sequence ID" value="KAG6511091.1"/>
    <property type="molecule type" value="Genomic_DNA"/>
</dbReference>
<dbReference type="FunFam" id="3.30.200.20:FF:000727">
    <property type="entry name" value="Cysteine-rich RLK (RECEPTOR-like protein kinase) 23"/>
    <property type="match status" value="1"/>
</dbReference>
<dbReference type="CDD" id="cd01098">
    <property type="entry name" value="PAN_AP_plant"/>
    <property type="match status" value="1"/>
</dbReference>
<dbReference type="PROSITE" id="PS50927">
    <property type="entry name" value="BULB_LECTIN"/>
    <property type="match status" value="1"/>
</dbReference>
<evidence type="ECO:0000259" key="24">
    <source>
        <dbReference type="PROSITE" id="PS50948"/>
    </source>
</evidence>
<dbReference type="SUPFAM" id="SSF56112">
    <property type="entry name" value="Protein kinase-like (PK-like)"/>
    <property type="match status" value="2"/>
</dbReference>
<dbReference type="InterPro" id="IPR011009">
    <property type="entry name" value="Kinase-like_dom_sf"/>
</dbReference>
<evidence type="ECO:0000256" key="12">
    <source>
        <dbReference type="ARBA" id="ARBA00023136"/>
    </source>
</evidence>
<dbReference type="GO" id="GO:0004674">
    <property type="term" value="F:protein serine/threonine kinase activity"/>
    <property type="evidence" value="ECO:0007669"/>
    <property type="project" value="UniProtKB-KW"/>
</dbReference>
<evidence type="ECO:0000256" key="18">
    <source>
        <dbReference type="PROSITE-ProRule" id="PRU10141"/>
    </source>
</evidence>
<dbReference type="SMART" id="SM00108">
    <property type="entry name" value="B_lectin"/>
    <property type="match status" value="1"/>
</dbReference>
<evidence type="ECO:0000313" key="25">
    <source>
        <dbReference type="EMBL" id="KAG6511091.1"/>
    </source>
</evidence>
<dbReference type="PROSITE" id="PS50011">
    <property type="entry name" value="PROTEIN_KINASE_DOM"/>
    <property type="match status" value="1"/>
</dbReference>
<gene>
    <name evidence="25" type="ORF">ZIOFF_029144</name>
</gene>
<dbReference type="InterPro" id="IPR008271">
    <property type="entry name" value="Ser/Thr_kinase_AS"/>
</dbReference>
<evidence type="ECO:0000256" key="20">
    <source>
        <dbReference type="SAM" id="Phobius"/>
    </source>
</evidence>
<feature type="signal peptide" evidence="21">
    <location>
        <begin position="1"/>
        <end position="26"/>
    </location>
</feature>
<keyword evidence="5 20" id="KW-0812">Transmembrane</keyword>
<keyword evidence="3" id="KW-0723">Serine/threonine-protein kinase</keyword>
<dbReference type="PROSITE" id="PS00107">
    <property type="entry name" value="PROTEIN_KINASE_ATP"/>
    <property type="match status" value="1"/>
</dbReference>
<feature type="compositionally biased region" description="Basic and acidic residues" evidence="19">
    <location>
        <begin position="724"/>
        <end position="759"/>
    </location>
</feature>
<dbReference type="AlphaFoldDB" id="A0A8J5LAD1"/>
<feature type="domain" description="Protein kinase" evidence="22">
    <location>
        <begin position="525"/>
        <end position="846"/>
    </location>
</feature>
<evidence type="ECO:0000256" key="16">
    <source>
        <dbReference type="ARBA" id="ARBA00047899"/>
    </source>
</evidence>
<evidence type="ECO:0000313" key="26">
    <source>
        <dbReference type="Proteomes" id="UP000734854"/>
    </source>
</evidence>
<dbReference type="InterPro" id="IPR000719">
    <property type="entry name" value="Prot_kinase_dom"/>
</dbReference>
<evidence type="ECO:0000259" key="23">
    <source>
        <dbReference type="PROSITE" id="PS50927"/>
    </source>
</evidence>
<evidence type="ECO:0000256" key="2">
    <source>
        <dbReference type="ARBA" id="ARBA00012513"/>
    </source>
</evidence>
<dbReference type="GO" id="GO:0005524">
    <property type="term" value="F:ATP binding"/>
    <property type="evidence" value="ECO:0007669"/>
    <property type="project" value="UniProtKB-UniRule"/>
</dbReference>
<keyword evidence="26" id="KW-1185">Reference proteome</keyword>
<dbReference type="GO" id="GO:0016020">
    <property type="term" value="C:membrane"/>
    <property type="evidence" value="ECO:0007669"/>
    <property type="project" value="UniProtKB-SubCell"/>
</dbReference>
<keyword evidence="9" id="KW-0418">Kinase</keyword>
<proteinExistence type="predicted"/>
<evidence type="ECO:0000256" key="4">
    <source>
        <dbReference type="ARBA" id="ARBA00022679"/>
    </source>
</evidence>
<evidence type="ECO:0000256" key="19">
    <source>
        <dbReference type="SAM" id="MobiDB-lite"/>
    </source>
</evidence>
<evidence type="ECO:0000256" key="14">
    <source>
        <dbReference type="ARBA" id="ARBA00023170"/>
    </source>
</evidence>
<dbReference type="Pfam" id="PF07714">
    <property type="entry name" value="PK_Tyr_Ser-Thr"/>
    <property type="match status" value="1"/>
</dbReference>
<dbReference type="InterPro" id="IPR017441">
    <property type="entry name" value="Protein_kinase_ATP_BS"/>
</dbReference>
<dbReference type="Pfam" id="PF08276">
    <property type="entry name" value="PAN_2"/>
    <property type="match status" value="1"/>
</dbReference>
<dbReference type="PROSITE" id="PS00108">
    <property type="entry name" value="PROTEIN_KINASE_ST"/>
    <property type="match status" value="1"/>
</dbReference>
<dbReference type="Pfam" id="PF01453">
    <property type="entry name" value="B_lectin"/>
    <property type="match status" value="1"/>
</dbReference>
<dbReference type="InterPro" id="IPR003609">
    <property type="entry name" value="Pan_app"/>
</dbReference>
<dbReference type="GO" id="GO:0048544">
    <property type="term" value="P:recognition of pollen"/>
    <property type="evidence" value="ECO:0007669"/>
    <property type="project" value="InterPro"/>
</dbReference>
<keyword evidence="7" id="KW-0677">Repeat</keyword>
<evidence type="ECO:0000256" key="8">
    <source>
        <dbReference type="ARBA" id="ARBA00022741"/>
    </source>
</evidence>
<comment type="caution">
    <text evidence="25">The sequence shown here is derived from an EMBL/GenBank/DDBJ whole genome shotgun (WGS) entry which is preliminary data.</text>
</comment>
<evidence type="ECO:0000256" key="11">
    <source>
        <dbReference type="ARBA" id="ARBA00022989"/>
    </source>
</evidence>
<keyword evidence="13" id="KW-1015">Disulfide bond</keyword>
<dbReference type="PROSITE" id="PS50948">
    <property type="entry name" value="PAN"/>
    <property type="match status" value="1"/>
</dbReference>
<evidence type="ECO:0000256" key="21">
    <source>
        <dbReference type="SAM" id="SignalP"/>
    </source>
</evidence>
<keyword evidence="4" id="KW-0808">Transferase</keyword>
<feature type="domain" description="Bulb-type lectin" evidence="23">
    <location>
        <begin position="30"/>
        <end position="154"/>
    </location>
</feature>
<comment type="catalytic activity">
    <reaction evidence="16">
        <text>L-threonyl-[protein] + ATP = O-phospho-L-threonyl-[protein] + ADP + H(+)</text>
        <dbReference type="Rhea" id="RHEA:46608"/>
        <dbReference type="Rhea" id="RHEA-COMP:11060"/>
        <dbReference type="Rhea" id="RHEA-COMP:11605"/>
        <dbReference type="ChEBI" id="CHEBI:15378"/>
        <dbReference type="ChEBI" id="CHEBI:30013"/>
        <dbReference type="ChEBI" id="CHEBI:30616"/>
        <dbReference type="ChEBI" id="CHEBI:61977"/>
        <dbReference type="ChEBI" id="CHEBI:456216"/>
        <dbReference type="EC" id="2.7.11.1"/>
    </reaction>
</comment>
<dbReference type="InterPro" id="IPR001245">
    <property type="entry name" value="Ser-Thr/Tyr_kinase_cat_dom"/>
</dbReference>
<dbReference type="FunFam" id="1.10.510.10:FF:001023">
    <property type="entry name" value="Os07g0541700 protein"/>
    <property type="match status" value="1"/>
</dbReference>
<keyword evidence="8 18" id="KW-0547">Nucleotide-binding</keyword>
<dbReference type="Proteomes" id="UP000734854">
    <property type="component" value="Unassembled WGS sequence"/>
</dbReference>
<dbReference type="SMART" id="SM00220">
    <property type="entry name" value="S_TKc"/>
    <property type="match status" value="1"/>
</dbReference>
<protein>
    <recommendedName>
        <fullName evidence="2">non-specific serine/threonine protein kinase</fullName>
        <ecNumber evidence="2">2.7.11.1</ecNumber>
    </recommendedName>
</protein>
<evidence type="ECO:0000256" key="6">
    <source>
        <dbReference type="ARBA" id="ARBA00022729"/>
    </source>
</evidence>
<feature type="region of interest" description="Disordered" evidence="19">
    <location>
        <begin position="724"/>
        <end position="763"/>
    </location>
</feature>
<dbReference type="EC" id="2.7.11.1" evidence="2"/>
<evidence type="ECO:0000256" key="7">
    <source>
        <dbReference type="ARBA" id="ARBA00022737"/>
    </source>
</evidence>
<dbReference type="PANTHER" id="PTHR32444">
    <property type="entry name" value="BULB-TYPE LECTIN DOMAIN-CONTAINING PROTEIN"/>
    <property type="match status" value="1"/>
</dbReference>
<reference evidence="25 26" key="1">
    <citation type="submission" date="2020-08" db="EMBL/GenBank/DDBJ databases">
        <title>Plant Genome Project.</title>
        <authorList>
            <person name="Zhang R.-G."/>
        </authorList>
    </citation>
    <scope>NUCLEOTIDE SEQUENCE [LARGE SCALE GENOMIC DNA]</scope>
    <source>
        <tissue evidence="25">Rhizome</tissue>
    </source>
</reference>
<organism evidence="25 26">
    <name type="scientific">Zingiber officinale</name>
    <name type="common">Ginger</name>
    <name type="synonym">Amomum zingiber</name>
    <dbReference type="NCBI Taxonomy" id="94328"/>
    <lineage>
        <taxon>Eukaryota</taxon>
        <taxon>Viridiplantae</taxon>
        <taxon>Streptophyta</taxon>
        <taxon>Embryophyta</taxon>
        <taxon>Tracheophyta</taxon>
        <taxon>Spermatophyta</taxon>
        <taxon>Magnoliopsida</taxon>
        <taxon>Liliopsida</taxon>
        <taxon>Zingiberales</taxon>
        <taxon>Zingiberaceae</taxon>
        <taxon>Zingiber</taxon>
    </lineage>
</organism>
<comment type="subcellular location">
    <subcellularLocation>
        <location evidence="1">Membrane</location>
        <topology evidence="1">Single-pass membrane protein</topology>
    </subcellularLocation>
</comment>
<evidence type="ECO:0000256" key="1">
    <source>
        <dbReference type="ARBA" id="ARBA00004167"/>
    </source>
</evidence>
<evidence type="ECO:0000259" key="22">
    <source>
        <dbReference type="PROSITE" id="PS50011"/>
    </source>
</evidence>
<dbReference type="SUPFAM" id="SSF51110">
    <property type="entry name" value="alpha-D-mannose-specific plant lectins"/>
    <property type="match status" value="1"/>
</dbReference>
<dbReference type="InterPro" id="IPR036426">
    <property type="entry name" value="Bulb-type_lectin_dom_sf"/>
</dbReference>
<name>A0A8J5LAD1_ZINOF</name>
<keyword evidence="12 20" id="KW-0472">Membrane</keyword>
<evidence type="ECO:0000256" key="15">
    <source>
        <dbReference type="ARBA" id="ARBA00023180"/>
    </source>
</evidence>
<feature type="transmembrane region" description="Helical" evidence="20">
    <location>
        <begin position="428"/>
        <end position="451"/>
    </location>
</feature>
<keyword evidence="15" id="KW-0325">Glycoprotein</keyword>
<feature type="domain" description="Apple" evidence="24">
    <location>
        <begin position="342"/>
        <end position="420"/>
    </location>
</feature>
<dbReference type="PANTHER" id="PTHR32444:SF247">
    <property type="entry name" value="OS01G0958200 PROTEIN"/>
    <property type="match status" value="1"/>
</dbReference>
<dbReference type="InterPro" id="IPR001480">
    <property type="entry name" value="Bulb-type_lectin_dom"/>
</dbReference>